<accession>A0ABP7UBH2</accession>
<evidence type="ECO:0000313" key="5">
    <source>
        <dbReference type="Proteomes" id="UP001500426"/>
    </source>
</evidence>
<keyword evidence="3" id="KW-0012">Acyltransferase</keyword>
<proteinExistence type="inferred from homology"/>
<comment type="caution">
    <text evidence="4">The sequence shown here is derived from an EMBL/GenBank/DDBJ whole genome shotgun (WGS) entry which is preliminary data.</text>
</comment>
<dbReference type="EMBL" id="BAABCS010000002">
    <property type="protein sequence ID" value="GAA4039754.1"/>
    <property type="molecule type" value="Genomic_DNA"/>
</dbReference>
<evidence type="ECO:0000313" key="4">
    <source>
        <dbReference type="EMBL" id="GAA4039754.1"/>
    </source>
</evidence>
<comment type="similarity">
    <text evidence="1">Belongs to the transferase hexapeptide repeat family.</text>
</comment>
<organism evidence="4 5">
    <name type="scientific">Flavobacterium chungnamense</name>
    <dbReference type="NCBI Taxonomy" id="706182"/>
    <lineage>
        <taxon>Bacteria</taxon>
        <taxon>Pseudomonadati</taxon>
        <taxon>Bacteroidota</taxon>
        <taxon>Flavobacteriia</taxon>
        <taxon>Flavobacteriales</taxon>
        <taxon>Flavobacteriaceae</taxon>
        <taxon>Flavobacterium</taxon>
    </lineage>
</organism>
<dbReference type="InterPro" id="IPR001451">
    <property type="entry name" value="Hexapep"/>
</dbReference>
<dbReference type="SUPFAM" id="SSF51161">
    <property type="entry name" value="Trimeric LpxA-like enzymes"/>
    <property type="match status" value="1"/>
</dbReference>
<sequence>MMRTLFLFVGQLFFIPHGVLFLLSNNKEVIVRDLYARTIPKQGLVNQCYDLTKELLLSKYFRTLFYYRTPGIFSKLLRIFYPKQDSFTIDMHTKIGAGLQLAHPYATILNATSIGENVYVNHLVTLGEKDGRKPIIGNNVQLHAGCIVIGGVTIGNHAIIGAGAVVVKDVPEYGVAVGNPARIIEKNS</sequence>
<dbReference type="PANTHER" id="PTHR42811">
    <property type="entry name" value="SERINE ACETYLTRANSFERASE"/>
    <property type="match status" value="1"/>
</dbReference>
<reference evidence="5" key="1">
    <citation type="journal article" date="2019" name="Int. J. Syst. Evol. Microbiol.">
        <title>The Global Catalogue of Microorganisms (GCM) 10K type strain sequencing project: providing services to taxonomists for standard genome sequencing and annotation.</title>
        <authorList>
            <consortium name="The Broad Institute Genomics Platform"/>
            <consortium name="The Broad Institute Genome Sequencing Center for Infectious Disease"/>
            <person name="Wu L."/>
            <person name="Ma J."/>
        </authorList>
    </citation>
    <scope>NUCLEOTIDE SEQUENCE [LARGE SCALE GENOMIC DNA]</scope>
    <source>
        <strain evidence="5">JCM 17068</strain>
    </source>
</reference>
<dbReference type="CDD" id="cd03354">
    <property type="entry name" value="LbH_SAT"/>
    <property type="match status" value="1"/>
</dbReference>
<name>A0ABP7UBH2_9FLAO</name>
<dbReference type="InterPro" id="IPR011004">
    <property type="entry name" value="Trimer_LpxA-like_sf"/>
</dbReference>
<dbReference type="Proteomes" id="UP001500426">
    <property type="component" value="Unassembled WGS sequence"/>
</dbReference>
<protein>
    <submittedName>
        <fullName evidence="4">Serine acetyltransferase</fullName>
    </submittedName>
</protein>
<evidence type="ECO:0000256" key="2">
    <source>
        <dbReference type="ARBA" id="ARBA00022679"/>
    </source>
</evidence>
<dbReference type="Pfam" id="PF00132">
    <property type="entry name" value="Hexapep"/>
    <property type="match status" value="1"/>
</dbReference>
<dbReference type="InterPro" id="IPR045304">
    <property type="entry name" value="LbH_SAT"/>
</dbReference>
<keyword evidence="2" id="KW-0808">Transferase</keyword>
<evidence type="ECO:0000256" key="3">
    <source>
        <dbReference type="ARBA" id="ARBA00023315"/>
    </source>
</evidence>
<gene>
    <name evidence="4" type="ORF">GCM10022388_00330</name>
</gene>
<dbReference type="RefSeq" id="WP_345088868.1">
    <property type="nucleotide sequence ID" value="NZ_BAABCS010000002.1"/>
</dbReference>
<evidence type="ECO:0000256" key="1">
    <source>
        <dbReference type="ARBA" id="ARBA00007274"/>
    </source>
</evidence>
<keyword evidence="5" id="KW-1185">Reference proteome</keyword>
<dbReference type="Gene3D" id="2.160.10.10">
    <property type="entry name" value="Hexapeptide repeat proteins"/>
    <property type="match status" value="1"/>
</dbReference>